<evidence type="ECO:0000313" key="1">
    <source>
        <dbReference type="EMBL" id="XCA47383.1"/>
    </source>
</evidence>
<proteinExistence type="predicted"/>
<organism evidence="1">
    <name type="scientific">Micromonas commoda virus</name>
    <dbReference type="NCBI Taxonomy" id="3057169"/>
    <lineage>
        <taxon>Viruses</taxon>
        <taxon>Varidnaviria</taxon>
        <taxon>Bamfordvirae</taxon>
        <taxon>Nucleocytoviricota</taxon>
        <taxon>Megaviricetes</taxon>
        <taxon>Algavirales</taxon>
        <taxon>Phycodnaviridae</taxon>
    </lineage>
</organism>
<sequence length="296" mass="33332">MPTPRSSGTAMNINQGSRNVNNNYVFSRNVMNINSVGAGMLGKRRRVPSNYTPVANSAKRKDLEMVAKVVRVSNTRATIQLPKRVIKELRTINNLSTLKRWEYGGKIDFVSDGNRVKFNVPTRFTSQQRTQVSGHIVGLFSNSYISYHTHPGISTAGGDSPLPSSTREVYVTLPSGADFEAYIKGYPGMQANLIADRHGYYVIDIIESVEKGQRPVPATVNRHMEWIRQQSFFRSRVFGEDGTEYFATTLRDWKEAINGEINPHMKRMFGISMKYYTYDEEPATVTVSRVGNSTGR</sequence>
<protein>
    <recommendedName>
        <fullName evidence="2">Capsid protein</fullName>
    </recommendedName>
</protein>
<accession>A0AAU7YMW2</accession>
<reference evidence="1" key="1">
    <citation type="submission" date="2024-06" db="EMBL/GenBank/DDBJ databases">
        <title>Evidence of context-dependent and transient costs of resisting viral infection in isolates of the marine microalga Micromonas sp. (class Mamiellophyceae).</title>
        <authorList>
            <person name="Bedi de Silva A."/>
            <person name="Schvarcz C.R."/>
            <person name="Steward G.R."/>
            <person name="Edwards K.F."/>
        </authorList>
    </citation>
    <scope>NUCLEOTIDE SEQUENCE</scope>
    <source>
        <strain evidence="1">McV-KB2</strain>
    </source>
</reference>
<name>A0AAU7YMW2_9PHYC</name>
<evidence type="ECO:0008006" key="2">
    <source>
        <dbReference type="Google" id="ProtNLM"/>
    </source>
</evidence>
<dbReference type="EMBL" id="PP911589">
    <property type="protein sequence ID" value="XCA47383.1"/>
    <property type="molecule type" value="Genomic_DNA"/>
</dbReference>